<evidence type="ECO:0000256" key="7">
    <source>
        <dbReference type="ARBA" id="ARBA00023242"/>
    </source>
</evidence>
<feature type="compositionally biased region" description="Basic and acidic residues" evidence="11">
    <location>
        <begin position="285"/>
        <end position="298"/>
    </location>
</feature>
<organism evidence="12 13">
    <name type="scientific">Pygocentrus nattereri</name>
    <name type="common">Red-bellied piranha</name>
    <dbReference type="NCBI Taxonomy" id="42514"/>
    <lineage>
        <taxon>Eukaryota</taxon>
        <taxon>Metazoa</taxon>
        <taxon>Chordata</taxon>
        <taxon>Craniata</taxon>
        <taxon>Vertebrata</taxon>
        <taxon>Euteleostomi</taxon>
        <taxon>Actinopterygii</taxon>
        <taxon>Neopterygii</taxon>
        <taxon>Teleostei</taxon>
        <taxon>Ostariophysi</taxon>
        <taxon>Characiformes</taxon>
        <taxon>Characoidei</taxon>
        <taxon>Pygocentrus</taxon>
    </lineage>
</organism>
<feature type="compositionally biased region" description="Basic residues" evidence="11">
    <location>
        <begin position="275"/>
        <end position="284"/>
    </location>
</feature>
<dbReference type="InterPro" id="IPR023674">
    <property type="entry name" value="Ribosomal_uL1-like"/>
</dbReference>
<dbReference type="Gene3D" id="3.30.190.20">
    <property type="match status" value="1"/>
</dbReference>
<evidence type="ECO:0000256" key="2">
    <source>
        <dbReference type="ARBA" id="ARBA00022499"/>
    </source>
</evidence>
<keyword evidence="2" id="KW-1017">Isopeptide bond</keyword>
<keyword evidence="3" id="KW-0597">Phosphoprotein</keyword>
<evidence type="ECO:0000256" key="1">
    <source>
        <dbReference type="ARBA" id="ARBA00004604"/>
    </source>
</evidence>
<dbReference type="Proteomes" id="UP001501920">
    <property type="component" value="Chromosome 13"/>
</dbReference>
<evidence type="ECO:0000256" key="6">
    <source>
        <dbReference type="ARBA" id="ARBA00023054"/>
    </source>
</evidence>
<dbReference type="Gene3D" id="3.40.50.790">
    <property type="match status" value="1"/>
</dbReference>
<evidence type="ECO:0000256" key="8">
    <source>
        <dbReference type="ARBA" id="ARBA00054167"/>
    </source>
</evidence>
<reference evidence="12" key="2">
    <citation type="submission" date="2025-08" db="UniProtKB">
        <authorList>
            <consortium name="Ensembl"/>
        </authorList>
    </citation>
    <scope>IDENTIFICATION</scope>
</reference>
<dbReference type="FunFam" id="3.40.50.790:FF:000004">
    <property type="entry name" value="Ribosomal L1 domain-containing 1-like 1"/>
    <property type="match status" value="1"/>
</dbReference>
<keyword evidence="4" id="KW-0832">Ubl conjugation</keyword>
<dbReference type="Ensembl" id="ENSPNAT00000004874.2">
    <property type="protein sequence ID" value="ENSPNAP00000005685.2"/>
    <property type="gene ID" value="ENSPNAG00000011848.2"/>
</dbReference>
<accession>A0A3B4C3S0</accession>
<reference evidence="12 13" key="1">
    <citation type="submission" date="2020-10" db="EMBL/GenBank/DDBJ databases">
        <title>Pygocentrus nattereri (red-bellied piranha) genome, fPygNat1, primary haplotype.</title>
        <authorList>
            <person name="Myers G."/>
            <person name="Meyer A."/>
            <person name="Karagic N."/>
            <person name="Pippel M."/>
            <person name="Winkler S."/>
            <person name="Tracey A."/>
            <person name="Wood J."/>
            <person name="Formenti G."/>
            <person name="Howe K."/>
            <person name="Fedrigo O."/>
            <person name="Jarvis E.D."/>
        </authorList>
    </citation>
    <scope>NUCLEOTIDE SEQUENCE [LARGE SCALE GENOMIC DNA]</scope>
</reference>
<evidence type="ECO:0000313" key="12">
    <source>
        <dbReference type="Ensembl" id="ENSPNAP00000005685.2"/>
    </source>
</evidence>
<proteinExistence type="inferred from homology"/>
<dbReference type="CDD" id="cd00403">
    <property type="entry name" value="Ribosomal_L1"/>
    <property type="match status" value="1"/>
</dbReference>
<reference evidence="12" key="3">
    <citation type="submission" date="2025-09" db="UniProtKB">
        <authorList>
            <consortium name="Ensembl"/>
        </authorList>
    </citation>
    <scope>IDENTIFICATION</scope>
</reference>
<evidence type="ECO:0000256" key="10">
    <source>
        <dbReference type="ARBA" id="ARBA00070787"/>
    </source>
</evidence>
<dbReference type="OrthoDB" id="10251727at2759"/>
<protein>
    <recommendedName>
        <fullName evidence="10">Ribosomal L1 domain-containing protein 1</fullName>
    </recommendedName>
</protein>
<keyword evidence="13" id="KW-1185">Reference proteome</keyword>
<dbReference type="InterPro" id="IPR016095">
    <property type="entry name" value="Ribosomal_uL1_3-a/b-sand"/>
</dbReference>
<keyword evidence="6" id="KW-0175">Coiled coil</keyword>
<evidence type="ECO:0000256" key="4">
    <source>
        <dbReference type="ARBA" id="ARBA00022843"/>
    </source>
</evidence>
<evidence type="ECO:0000313" key="13">
    <source>
        <dbReference type="Proteomes" id="UP001501920"/>
    </source>
</evidence>
<name>A0A3B4C3S0_PYGNA</name>
<dbReference type="PANTHER" id="PTHR23105">
    <property type="entry name" value="RIBOSOMAL PROTEIN L7AE FAMILY MEMBER"/>
    <property type="match status" value="1"/>
</dbReference>
<dbReference type="InterPro" id="IPR050257">
    <property type="entry name" value="eL8/uL1-like"/>
</dbReference>
<evidence type="ECO:0000256" key="9">
    <source>
        <dbReference type="ARBA" id="ARBA00061550"/>
    </source>
</evidence>
<dbReference type="GO" id="GO:0003723">
    <property type="term" value="F:RNA binding"/>
    <property type="evidence" value="ECO:0007669"/>
    <property type="project" value="InterPro"/>
</dbReference>
<keyword evidence="7" id="KW-0539">Nucleus</keyword>
<comment type="function">
    <text evidence="8">Regulates cellular senescence through inhibition of PTEN translation. Acts as a pro-apoptotic regulator in response to DNA damage.</text>
</comment>
<dbReference type="SUPFAM" id="SSF56808">
    <property type="entry name" value="Ribosomal protein L1"/>
    <property type="match status" value="1"/>
</dbReference>
<dbReference type="AlphaFoldDB" id="A0A3B4C3S0"/>
<gene>
    <name evidence="12" type="primary">RSL1D1</name>
</gene>
<comment type="similarity">
    <text evidence="9">Belongs to the universal ribosomal protein uL1 family. Highly divergent.</text>
</comment>
<sequence length="343" mass="39117">ACVVQFFYTCTMETKTEEKLSLDIYQVKKAVQALQAYLKSTSSQNHLLNETQQICLLITLWKVPKQDQTIRIPLSHGLRTESAEVCLFTRDEPNMTADQTERFYKKLLTQRGLKNIPEVIPFKVLKTEYKPFEAKRRLLGNFDLFLADARIYRRLPSHIGKHFYERKKAPLSVDLESNRLVKDLERLVQGTRLNVTKKGSCCMVRVAHTGMTADEIVENIVTAVGTISSKLHLKGKGIKVIHLKSQTSVALPIYTSDLSHLNLLEEELRKARLNTKKTSLKRKMDKTSLKKKASDNKNEGNTLEEEDEEIPQLVPIESPNKKTKLEVSALYTLSTVCTQLTVL</sequence>
<dbReference type="STRING" id="42514.ENSPNAP00000005685"/>
<dbReference type="GeneTree" id="ENSGT00440000038603"/>
<evidence type="ECO:0000256" key="3">
    <source>
        <dbReference type="ARBA" id="ARBA00022553"/>
    </source>
</evidence>
<dbReference type="Pfam" id="PF00687">
    <property type="entry name" value="Ribosomal_L1"/>
    <property type="match status" value="1"/>
</dbReference>
<evidence type="ECO:0000256" key="11">
    <source>
        <dbReference type="SAM" id="MobiDB-lite"/>
    </source>
</evidence>
<dbReference type="OMA" id="PQRAYKN"/>
<evidence type="ECO:0000256" key="5">
    <source>
        <dbReference type="ARBA" id="ARBA00022990"/>
    </source>
</evidence>
<feature type="region of interest" description="Disordered" evidence="11">
    <location>
        <begin position="275"/>
        <end position="315"/>
    </location>
</feature>
<comment type="subcellular location">
    <subcellularLocation>
        <location evidence="1">Nucleus</location>
        <location evidence="1">Nucleolus</location>
    </subcellularLocation>
</comment>
<dbReference type="InterPro" id="IPR028364">
    <property type="entry name" value="Ribosomal_uL1/biogenesis"/>
</dbReference>
<keyword evidence="5" id="KW-0007">Acetylation</keyword>
<dbReference type="GO" id="GO:0005730">
    <property type="term" value="C:nucleolus"/>
    <property type="evidence" value="ECO:0007669"/>
    <property type="project" value="UniProtKB-SubCell"/>
</dbReference>